<dbReference type="SUPFAM" id="SSF47220">
    <property type="entry name" value="alpha-catenin/vinculin-like"/>
    <property type="match status" value="1"/>
</dbReference>
<organism evidence="4 5">
    <name type="scientific">Plutella xylostella</name>
    <name type="common">Diamondback moth</name>
    <name type="synonym">Plutella maculipennis</name>
    <dbReference type="NCBI Taxonomy" id="51655"/>
    <lineage>
        <taxon>Eukaryota</taxon>
        <taxon>Metazoa</taxon>
        <taxon>Ecdysozoa</taxon>
        <taxon>Arthropoda</taxon>
        <taxon>Hexapoda</taxon>
        <taxon>Insecta</taxon>
        <taxon>Pterygota</taxon>
        <taxon>Neoptera</taxon>
        <taxon>Endopterygota</taxon>
        <taxon>Lepidoptera</taxon>
        <taxon>Glossata</taxon>
        <taxon>Ditrysia</taxon>
        <taxon>Yponomeutoidea</taxon>
        <taxon>Plutellidae</taxon>
        <taxon>Plutella</taxon>
    </lineage>
</organism>
<reference evidence="4 5" key="1">
    <citation type="submission" date="2021-06" db="EMBL/GenBank/DDBJ databases">
        <title>A haploid diamondback moth (Plutella xylostella L.) genome assembly resolves 31 chromosomes and identifies a diamide resistance mutation.</title>
        <authorList>
            <person name="Ward C.M."/>
            <person name="Perry K.D."/>
            <person name="Baker G."/>
            <person name="Powis K."/>
            <person name="Heckel D.G."/>
            <person name="Baxter S.W."/>
        </authorList>
    </citation>
    <scope>NUCLEOTIDE SEQUENCE [LARGE SCALE GENOMIC DNA]</scope>
    <source>
        <strain evidence="4 5">LV</strain>
        <tissue evidence="4">Single pupa</tissue>
    </source>
</reference>
<comment type="subcellular location">
    <subcellularLocation>
        <location evidence="1">Cytoplasm</location>
    </subcellularLocation>
</comment>
<proteinExistence type="predicted"/>
<sequence length="284" mass="30400">MENINETLNILNMNEFPPSDRNYGELQSELTTASAQLSQLSSEVAWSAETPGQLARAARGFGDQFNTVAGLALEMCRHTEDVETRTLMVNSMKTVTVNSSKLLSTAKSVSQDLHRPNAKNQLAAAARDVTDSINRLLDVCTEATPGQKECEAVLRNVAAMAPLLRAPDEPVTDLGYFCTLDQLVTHSKTLSEGMSGMAHSIKRGAQEQFSTSVQATGAALCRLLEGTAQAAYLVAVSDETSVAGRPGLVDRAQFARAAAAIDQACRVLADSSSAQQQVSYLFIN</sequence>
<name>A0ABQ7R5K6_PLUXY</name>
<dbReference type="PANTHER" id="PTHR19981:SF1">
    <property type="entry name" value="RHEA, ISOFORM B"/>
    <property type="match status" value="1"/>
</dbReference>
<comment type="caution">
    <text evidence="4">The sequence shown here is derived from an EMBL/GenBank/DDBJ whole genome shotgun (WGS) entry which is preliminary data.</text>
</comment>
<dbReference type="EMBL" id="JAHIBW010000002">
    <property type="protein sequence ID" value="KAG7312569.1"/>
    <property type="molecule type" value="Genomic_DNA"/>
</dbReference>
<dbReference type="Pfam" id="PF21896">
    <property type="entry name" value="Talin_IBS2B"/>
    <property type="match status" value="1"/>
</dbReference>
<dbReference type="InterPro" id="IPR054082">
    <property type="entry name" value="Talin_IBS2B"/>
</dbReference>
<evidence type="ECO:0000313" key="4">
    <source>
        <dbReference type="EMBL" id="KAG7312569.1"/>
    </source>
</evidence>
<dbReference type="InterPro" id="IPR036723">
    <property type="entry name" value="Alpha-catenin/vinculin-like_sf"/>
</dbReference>
<keyword evidence="5" id="KW-1185">Reference proteome</keyword>
<evidence type="ECO:0000256" key="2">
    <source>
        <dbReference type="ARBA" id="ARBA00022490"/>
    </source>
</evidence>
<protein>
    <recommendedName>
        <fullName evidence="3">Talin IBS2B domain-containing protein</fullName>
    </recommendedName>
</protein>
<dbReference type="Proteomes" id="UP000823941">
    <property type="component" value="Chromosome 2"/>
</dbReference>
<accession>A0ABQ7R5K6</accession>
<gene>
    <name evidence="4" type="ORF">JYU34_000868</name>
</gene>
<dbReference type="PANTHER" id="PTHR19981">
    <property type="entry name" value="TALIN"/>
    <property type="match status" value="1"/>
</dbReference>
<feature type="domain" description="Talin IBS2B" evidence="3">
    <location>
        <begin position="27"/>
        <end position="138"/>
    </location>
</feature>
<evidence type="ECO:0000256" key="1">
    <source>
        <dbReference type="ARBA" id="ARBA00004496"/>
    </source>
</evidence>
<evidence type="ECO:0000259" key="3">
    <source>
        <dbReference type="Pfam" id="PF21896"/>
    </source>
</evidence>
<dbReference type="Gene3D" id="1.20.1420.10">
    <property type="entry name" value="Talin, central domain"/>
    <property type="match status" value="2"/>
</dbReference>
<evidence type="ECO:0000313" key="5">
    <source>
        <dbReference type="Proteomes" id="UP000823941"/>
    </source>
</evidence>
<keyword evidence="2" id="KW-0963">Cytoplasm</keyword>